<dbReference type="OMA" id="MGFEMFC"/>
<protein>
    <submittedName>
        <fullName evidence="8">Putative aspartate aminotransferase</fullName>
        <ecNumber evidence="8">2.6.1.1</ecNumber>
    </submittedName>
</protein>
<dbReference type="Gene3D" id="3.90.1150.10">
    <property type="entry name" value="Aspartate Aminotransferase, domain 1"/>
    <property type="match status" value="1"/>
</dbReference>
<reference evidence="8" key="1">
    <citation type="journal article" date="2012" name="Proc. Natl. Acad. Sci. U.S.A.">
        <title>Antigenic diversity is generated by distinct evolutionary mechanisms in African trypanosome species.</title>
        <authorList>
            <person name="Jackson A.P."/>
            <person name="Berry A."/>
            <person name="Aslett M."/>
            <person name="Allison H.C."/>
            <person name="Burton P."/>
            <person name="Vavrova-Anderson J."/>
            <person name="Brown R."/>
            <person name="Browne H."/>
            <person name="Corton N."/>
            <person name="Hauser H."/>
            <person name="Gamble J."/>
            <person name="Gilderthorp R."/>
            <person name="Marcello L."/>
            <person name="McQuillan J."/>
            <person name="Otto T.D."/>
            <person name="Quail M.A."/>
            <person name="Sanders M.J."/>
            <person name="van Tonder A."/>
            <person name="Ginger M.L."/>
            <person name="Field M.C."/>
            <person name="Barry J.D."/>
            <person name="Hertz-Fowler C."/>
            <person name="Berriman M."/>
        </authorList>
    </citation>
    <scope>NUCLEOTIDE SEQUENCE</scope>
    <source>
        <strain evidence="8">Y486</strain>
    </source>
</reference>
<evidence type="ECO:0000259" key="7">
    <source>
        <dbReference type="Pfam" id="PF00155"/>
    </source>
</evidence>
<dbReference type="EC" id="2.6.1.1" evidence="8"/>
<accession>G0U616</accession>
<keyword evidence="4 8" id="KW-0032">Aminotransferase</keyword>
<dbReference type="FunFam" id="3.40.640.10:FF:000066">
    <property type="entry name" value="Aspartate aminotransferase"/>
    <property type="match status" value="1"/>
</dbReference>
<dbReference type="AlphaFoldDB" id="G0U616"/>
<dbReference type="PRINTS" id="PR00799">
    <property type="entry name" value="TRANSAMINASE"/>
</dbReference>
<keyword evidence="5 8" id="KW-0808">Transferase</keyword>
<dbReference type="PANTHER" id="PTHR11879">
    <property type="entry name" value="ASPARTATE AMINOTRANSFERASE"/>
    <property type="match status" value="1"/>
</dbReference>
<dbReference type="Gene3D" id="3.40.640.10">
    <property type="entry name" value="Type I PLP-dependent aspartate aminotransferase-like (Major domain)"/>
    <property type="match status" value="1"/>
</dbReference>
<name>G0U616_TRYVY</name>
<dbReference type="SUPFAM" id="SSF53383">
    <property type="entry name" value="PLP-dependent transferases"/>
    <property type="match status" value="1"/>
</dbReference>
<comment type="subunit">
    <text evidence="3">Homodimer.</text>
</comment>
<evidence type="ECO:0000313" key="8">
    <source>
        <dbReference type="EMBL" id="CCC51317.1"/>
    </source>
</evidence>
<comment type="cofactor">
    <cofactor evidence="1">
        <name>pyridoxal 5'-phosphate</name>
        <dbReference type="ChEBI" id="CHEBI:597326"/>
    </cofactor>
</comment>
<dbReference type="InterPro" id="IPR015421">
    <property type="entry name" value="PyrdxlP-dep_Trfase_major"/>
</dbReference>
<dbReference type="InterPro" id="IPR004839">
    <property type="entry name" value="Aminotransferase_I/II_large"/>
</dbReference>
<evidence type="ECO:0000256" key="5">
    <source>
        <dbReference type="ARBA" id="ARBA00022679"/>
    </source>
</evidence>
<dbReference type="NCBIfam" id="NF006719">
    <property type="entry name" value="PRK09257.1"/>
    <property type="match status" value="1"/>
</dbReference>
<dbReference type="InterPro" id="IPR015424">
    <property type="entry name" value="PyrdxlP-dep_Trfase"/>
</dbReference>
<dbReference type="InterPro" id="IPR015422">
    <property type="entry name" value="PyrdxlP-dep_Trfase_small"/>
</dbReference>
<dbReference type="EMBL" id="HE573026">
    <property type="protein sequence ID" value="CCC51317.1"/>
    <property type="molecule type" value="Genomic_DNA"/>
</dbReference>
<dbReference type="InterPro" id="IPR000796">
    <property type="entry name" value="Asp_trans"/>
</dbReference>
<dbReference type="CDD" id="cd00609">
    <property type="entry name" value="AAT_like"/>
    <property type="match status" value="1"/>
</dbReference>
<feature type="domain" description="Aminotransferase class I/classII large" evidence="7">
    <location>
        <begin position="30"/>
        <end position="393"/>
    </location>
</feature>
<evidence type="ECO:0000256" key="1">
    <source>
        <dbReference type="ARBA" id="ARBA00001933"/>
    </source>
</evidence>
<evidence type="ECO:0000256" key="6">
    <source>
        <dbReference type="ARBA" id="ARBA00022898"/>
    </source>
</evidence>
<keyword evidence="6" id="KW-0663">Pyridoxal phosphate</keyword>
<sequence length="403" mass="44544">MTSIFKDLEPAPRDPILALSLDARAAKEPKADLIIGAYRDEEGRPYPLQVVRKAEQRLISMGLDREYLPMFGHGPFIEEATKMAYGDSVPMERVVGAQGLSGTGSLSLGAHLLCRVLPADTAVYVSTPTWPNHYAVFRAAGLKNIREYRYYDPKTRRLDFEGLIEDLKAAPAGSIVVLHACAHNPTGVDPTKEQWQKIADVCKSGRLTPFFDSAYQGYATGSLVNDVYSVRLFAKMGLEIVLAQSFAKNMGLYCERVGVCSVAVSDASKTAAIRACFESIARSFYTTPPAHGARVAHLVLSDPELRKEWEEELGKMVKRVQAMRRAVYDGLKKRGTPGTWEHVIDQIGMFSYLGLTEEQCLKLREKRVFVLNSGRANMAALTHASVDVVVKAIDEVVRETQGK</sequence>
<dbReference type="VEuPathDB" id="TriTrypDB:TvY486_1003700"/>
<comment type="similarity">
    <text evidence="2">Belongs to the class-I pyridoxal-phosphate-dependent aminotransferase family.</text>
</comment>
<evidence type="ECO:0000256" key="4">
    <source>
        <dbReference type="ARBA" id="ARBA00022576"/>
    </source>
</evidence>
<dbReference type="GO" id="GO:0030170">
    <property type="term" value="F:pyridoxal phosphate binding"/>
    <property type="evidence" value="ECO:0007669"/>
    <property type="project" value="InterPro"/>
</dbReference>
<dbReference type="PANTHER" id="PTHR11879:SF55">
    <property type="entry name" value="GLUTAMATE OXALOACETATE TRANSAMINASE 1, ISOFORM B"/>
    <property type="match status" value="1"/>
</dbReference>
<organism evidence="8">
    <name type="scientific">Trypanosoma vivax (strain Y486)</name>
    <dbReference type="NCBI Taxonomy" id="1055687"/>
    <lineage>
        <taxon>Eukaryota</taxon>
        <taxon>Discoba</taxon>
        <taxon>Euglenozoa</taxon>
        <taxon>Kinetoplastea</taxon>
        <taxon>Metakinetoplastina</taxon>
        <taxon>Trypanosomatida</taxon>
        <taxon>Trypanosomatidae</taxon>
        <taxon>Trypanosoma</taxon>
        <taxon>Duttonella</taxon>
    </lineage>
</organism>
<dbReference type="Pfam" id="PF00155">
    <property type="entry name" value="Aminotran_1_2"/>
    <property type="match status" value="1"/>
</dbReference>
<dbReference type="GO" id="GO:0006520">
    <property type="term" value="P:amino acid metabolic process"/>
    <property type="evidence" value="ECO:0007669"/>
    <property type="project" value="InterPro"/>
</dbReference>
<evidence type="ECO:0000256" key="2">
    <source>
        <dbReference type="ARBA" id="ARBA00007441"/>
    </source>
</evidence>
<evidence type="ECO:0000256" key="3">
    <source>
        <dbReference type="ARBA" id="ARBA00011738"/>
    </source>
</evidence>
<gene>
    <name evidence="8" type="ORF">TVY486_1003700</name>
</gene>
<dbReference type="GO" id="GO:0004069">
    <property type="term" value="F:L-aspartate:2-oxoglutarate aminotransferase activity"/>
    <property type="evidence" value="ECO:0007669"/>
    <property type="project" value="UniProtKB-EC"/>
</dbReference>
<proteinExistence type="inferred from homology"/>